<dbReference type="NCBIfam" id="TIGR02397">
    <property type="entry name" value="dnaX_nterm"/>
    <property type="match status" value="1"/>
</dbReference>
<dbReference type="Pfam" id="PF22608">
    <property type="entry name" value="DNAX_ATPase_lid"/>
    <property type="match status" value="1"/>
</dbReference>
<dbReference type="GO" id="GO:0046872">
    <property type="term" value="F:metal ion binding"/>
    <property type="evidence" value="ECO:0007669"/>
    <property type="project" value="UniProtKB-KW"/>
</dbReference>
<dbReference type="PANTHER" id="PTHR11669">
    <property type="entry name" value="REPLICATION FACTOR C / DNA POLYMERASE III GAMMA-TAU SUBUNIT"/>
    <property type="match status" value="1"/>
</dbReference>
<dbReference type="eggNOG" id="COG2812">
    <property type="taxonomic scope" value="Bacteria"/>
</dbReference>
<sequence>MDYQALYRQWRPKYFRDLVGQEHVVTTLKNAISQSRISHAYLFSGPRGTGKTSVAKVFAKALNCDHSQDNEPCGQCSRCIEHDRGTFMDILEIDAASNRGIDEIREIRDHVAYSPSEGNYKVYIVDEVHMLTTEAFNALLKTLEEPPDYVIFILATTEPHKLPMTVLSRCQRFDFYRLSTSKIEKQLQNVIDSKNLSATKESLSIIAKKSDGGMRDALSLLDQSLSFLGSGEQLKVDHVLEVTGTVSEDTFYDLLMALKEGDLAQILNIVQQLSDSGKDFGQFLNDLIVYLRDLLLFKLKGPSDQLLWGSVDSVKKLHKYFTKDELISMIDFLSEKQQAMKWSQNRRLIVEMAFYRIINKYNTSFEAEYKEKETKQKNNEETNDKSLKVQQTTSIESVESENKENAKLQDQSSLPKQTDDQSNKNNDSSKLSREDSDIQQSETKKDKMTEQQEATVQNDLNLKIVTEQWDAVLEKLKQRKVTAHALVFEGKPVDVKENTLYLGFKKLHKLHKERVEQKEKGLLEEVLSEFFGDIKVKCIIVEETDLSKQNTKQGNDHKGNSQNEEMDDLTGIAKQKFGPDKVEIYNKQI</sequence>
<dbReference type="GO" id="GO:0009360">
    <property type="term" value="C:DNA polymerase III complex"/>
    <property type="evidence" value="ECO:0007669"/>
    <property type="project" value="InterPro"/>
</dbReference>
<dbReference type="InterPro" id="IPR027417">
    <property type="entry name" value="P-loop_NTPase"/>
</dbReference>
<dbReference type="AlphaFoldDB" id="B2A300"/>
<keyword evidence="15" id="KW-1185">Reference proteome</keyword>
<organism evidence="14 15">
    <name type="scientific">Natranaerobius thermophilus (strain ATCC BAA-1301 / DSM 18059 / JW/NM-WN-LF)</name>
    <dbReference type="NCBI Taxonomy" id="457570"/>
    <lineage>
        <taxon>Bacteria</taxon>
        <taxon>Bacillati</taxon>
        <taxon>Bacillota</taxon>
        <taxon>Clostridia</taxon>
        <taxon>Natranaerobiales</taxon>
        <taxon>Natranaerobiaceae</taxon>
        <taxon>Natranaerobius</taxon>
    </lineage>
</organism>
<keyword evidence="5" id="KW-0235">DNA replication</keyword>
<evidence type="ECO:0000256" key="9">
    <source>
        <dbReference type="ARBA" id="ARBA00022840"/>
    </source>
</evidence>
<dbReference type="HOGENOM" id="CLU_006229_0_8_9"/>
<evidence type="ECO:0000256" key="12">
    <source>
        <dbReference type="SAM" id="MobiDB-lite"/>
    </source>
</evidence>
<dbReference type="SUPFAM" id="SSF52540">
    <property type="entry name" value="P-loop containing nucleoside triphosphate hydrolases"/>
    <property type="match status" value="1"/>
</dbReference>
<keyword evidence="8" id="KW-0862">Zinc</keyword>
<evidence type="ECO:0000256" key="11">
    <source>
        <dbReference type="ARBA" id="ARBA00049244"/>
    </source>
</evidence>
<dbReference type="EC" id="2.7.7.7" evidence="2"/>
<dbReference type="PANTHER" id="PTHR11669:SF0">
    <property type="entry name" value="PROTEIN STICHEL-LIKE 2"/>
    <property type="match status" value="1"/>
</dbReference>
<dbReference type="InterPro" id="IPR048448">
    <property type="entry name" value="DnaX-like_C"/>
</dbReference>
<dbReference type="InterPro" id="IPR045085">
    <property type="entry name" value="HLD_clamp_pol_III_gamma_tau"/>
</dbReference>
<evidence type="ECO:0000313" key="14">
    <source>
        <dbReference type="EMBL" id="ACB83614.1"/>
    </source>
</evidence>
<evidence type="ECO:0000256" key="3">
    <source>
        <dbReference type="ARBA" id="ARBA00022679"/>
    </source>
</evidence>
<protein>
    <recommendedName>
        <fullName evidence="2">DNA-directed DNA polymerase</fullName>
        <ecNumber evidence="2">2.7.7.7</ecNumber>
    </recommendedName>
</protein>
<keyword evidence="10" id="KW-0239">DNA-directed DNA polymerase</keyword>
<dbReference type="Proteomes" id="UP000001683">
    <property type="component" value="Chromosome"/>
</dbReference>
<feature type="domain" description="AAA+ ATPase" evidence="13">
    <location>
        <begin position="37"/>
        <end position="179"/>
    </location>
</feature>
<dbReference type="Gene3D" id="3.40.50.300">
    <property type="entry name" value="P-loop containing nucleotide triphosphate hydrolases"/>
    <property type="match status" value="1"/>
</dbReference>
<feature type="compositionally biased region" description="Polar residues" evidence="12">
    <location>
        <begin position="388"/>
        <end position="397"/>
    </location>
</feature>
<dbReference type="GO" id="GO:0005524">
    <property type="term" value="F:ATP binding"/>
    <property type="evidence" value="ECO:0007669"/>
    <property type="project" value="UniProtKB-KW"/>
</dbReference>
<name>B2A300_NATTJ</name>
<feature type="compositionally biased region" description="Basic and acidic residues" evidence="12">
    <location>
        <begin position="430"/>
        <end position="450"/>
    </location>
</feature>
<dbReference type="NCBIfam" id="NF004046">
    <property type="entry name" value="PRK05563.1"/>
    <property type="match status" value="1"/>
</dbReference>
<gene>
    <name evidence="14" type="ordered locus">Nther_0015</name>
</gene>
<dbReference type="InterPro" id="IPR022754">
    <property type="entry name" value="DNA_pol_III_gamma-3"/>
</dbReference>
<keyword evidence="6" id="KW-0479">Metal-binding</keyword>
<reference evidence="14 15" key="2">
    <citation type="journal article" date="2011" name="J. Bacteriol.">
        <title>Complete genome sequence of the anaerobic, halophilic alkalithermophile Natranaerobius thermophilus JW/NM-WN-LF.</title>
        <authorList>
            <person name="Zhao B."/>
            <person name="Mesbah N.M."/>
            <person name="Dalin E."/>
            <person name="Goodwin L."/>
            <person name="Nolan M."/>
            <person name="Pitluck S."/>
            <person name="Chertkov O."/>
            <person name="Brettin T.S."/>
            <person name="Han J."/>
            <person name="Larimer F.W."/>
            <person name="Land M.L."/>
            <person name="Hauser L."/>
            <person name="Kyrpides N."/>
            <person name="Wiegel J."/>
        </authorList>
    </citation>
    <scope>NUCLEOTIDE SEQUENCE [LARGE SCALE GENOMIC DNA]</scope>
    <source>
        <strain evidence="15">ATCC BAA-1301 / DSM 18059 / JW/NM-WN-LF</strain>
    </source>
</reference>
<keyword evidence="3 14" id="KW-0808">Transferase</keyword>
<evidence type="ECO:0000256" key="6">
    <source>
        <dbReference type="ARBA" id="ARBA00022723"/>
    </source>
</evidence>
<evidence type="ECO:0000259" key="13">
    <source>
        <dbReference type="SMART" id="SM00382"/>
    </source>
</evidence>
<dbReference type="InterPro" id="IPR050238">
    <property type="entry name" value="DNA_Rep/Repair_Clamp_Loader"/>
</dbReference>
<keyword evidence="4 14" id="KW-0548">Nucleotidyltransferase</keyword>
<dbReference type="RefSeq" id="WP_012446505.1">
    <property type="nucleotide sequence ID" value="NC_010718.1"/>
</dbReference>
<dbReference type="EMBL" id="CP001034">
    <property type="protein sequence ID" value="ACB83614.1"/>
    <property type="molecule type" value="Genomic_DNA"/>
</dbReference>
<dbReference type="InterPro" id="IPR003593">
    <property type="entry name" value="AAA+_ATPase"/>
</dbReference>
<dbReference type="OrthoDB" id="9810148at2"/>
<proteinExistence type="inferred from homology"/>
<evidence type="ECO:0000313" key="15">
    <source>
        <dbReference type="Proteomes" id="UP000001683"/>
    </source>
</evidence>
<dbReference type="SUPFAM" id="SSF48019">
    <property type="entry name" value="post-AAA+ oligomerization domain-like"/>
    <property type="match status" value="1"/>
</dbReference>
<dbReference type="CDD" id="cd18137">
    <property type="entry name" value="HLD_clamp_pol_III_gamma_tau"/>
    <property type="match status" value="1"/>
</dbReference>
<evidence type="ECO:0000256" key="2">
    <source>
        <dbReference type="ARBA" id="ARBA00012417"/>
    </source>
</evidence>
<dbReference type="GO" id="GO:0006261">
    <property type="term" value="P:DNA-templated DNA replication"/>
    <property type="evidence" value="ECO:0007669"/>
    <property type="project" value="TreeGrafter"/>
</dbReference>
<dbReference type="Pfam" id="PF13177">
    <property type="entry name" value="DNA_pol3_delta2"/>
    <property type="match status" value="1"/>
</dbReference>
<keyword evidence="9" id="KW-0067">ATP-binding</keyword>
<feature type="region of interest" description="Disordered" evidence="12">
    <location>
        <begin position="372"/>
        <end position="454"/>
    </location>
</feature>
<dbReference type="STRING" id="457570.Nther_0015"/>
<evidence type="ECO:0000256" key="1">
    <source>
        <dbReference type="ARBA" id="ARBA00006360"/>
    </source>
</evidence>
<evidence type="ECO:0000256" key="10">
    <source>
        <dbReference type="ARBA" id="ARBA00022932"/>
    </source>
</evidence>
<evidence type="ECO:0000256" key="7">
    <source>
        <dbReference type="ARBA" id="ARBA00022741"/>
    </source>
</evidence>
<dbReference type="InterPro" id="IPR012763">
    <property type="entry name" value="DNA_pol_III_sug/sutau_N"/>
</dbReference>
<dbReference type="FunFam" id="3.40.50.300:FF:000014">
    <property type="entry name" value="DNA polymerase III subunit gamma/tau"/>
    <property type="match status" value="1"/>
</dbReference>
<keyword evidence="7" id="KW-0547">Nucleotide-binding</keyword>
<dbReference type="Gene3D" id="1.10.8.60">
    <property type="match status" value="1"/>
</dbReference>
<dbReference type="GO" id="GO:0003677">
    <property type="term" value="F:DNA binding"/>
    <property type="evidence" value="ECO:0007669"/>
    <property type="project" value="InterPro"/>
</dbReference>
<dbReference type="InParanoid" id="B2A300"/>
<dbReference type="CDD" id="cd00009">
    <property type="entry name" value="AAA"/>
    <property type="match status" value="1"/>
</dbReference>
<dbReference type="GO" id="GO:0003887">
    <property type="term" value="F:DNA-directed DNA polymerase activity"/>
    <property type="evidence" value="ECO:0007669"/>
    <property type="project" value="UniProtKB-KW"/>
</dbReference>
<accession>B2A300</accession>
<evidence type="ECO:0000256" key="5">
    <source>
        <dbReference type="ARBA" id="ARBA00022705"/>
    </source>
</evidence>
<dbReference type="KEGG" id="nth:Nther_0015"/>
<reference evidence="14 15" key="1">
    <citation type="submission" date="2008-04" db="EMBL/GenBank/DDBJ databases">
        <title>Complete sequence of chromosome of Natranaerobius thermophilus JW/NM-WN-LF.</title>
        <authorList>
            <consortium name="US DOE Joint Genome Institute"/>
            <person name="Copeland A."/>
            <person name="Lucas S."/>
            <person name="Lapidus A."/>
            <person name="Glavina del Rio T."/>
            <person name="Dalin E."/>
            <person name="Tice H."/>
            <person name="Bruce D."/>
            <person name="Goodwin L."/>
            <person name="Pitluck S."/>
            <person name="Chertkov O."/>
            <person name="Brettin T."/>
            <person name="Detter J.C."/>
            <person name="Han C."/>
            <person name="Kuske C.R."/>
            <person name="Schmutz J."/>
            <person name="Larimer F."/>
            <person name="Land M."/>
            <person name="Hauser L."/>
            <person name="Kyrpides N."/>
            <person name="Lykidis A."/>
            <person name="Mesbah N.M."/>
            <person name="Wiegel J."/>
        </authorList>
    </citation>
    <scope>NUCLEOTIDE SEQUENCE [LARGE SCALE GENOMIC DNA]</scope>
    <source>
        <strain evidence="15">ATCC BAA-1301 / DSM 18059 / JW/NM-WN-LF</strain>
    </source>
</reference>
<dbReference type="Pfam" id="PF12169">
    <property type="entry name" value="DNA_pol3_gamma3"/>
    <property type="match status" value="1"/>
</dbReference>
<feature type="compositionally biased region" description="Basic and acidic residues" evidence="12">
    <location>
        <begin position="372"/>
        <end position="387"/>
    </location>
</feature>
<dbReference type="Pfam" id="PF20964">
    <property type="entry name" value="DnaX_C"/>
    <property type="match status" value="1"/>
</dbReference>
<comment type="catalytic activity">
    <reaction evidence="11">
        <text>DNA(n) + a 2'-deoxyribonucleoside 5'-triphosphate = DNA(n+1) + diphosphate</text>
        <dbReference type="Rhea" id="RHEA:22508"/>
        <dbReference type="Rhea" id="RHEA-COMP:17339"/>
        <dbReference type="Rhea" id="RHEA-COMP:17340"/>
        <dbReference type="ChEBI" id="CHEBI:33019"/>
        <dbReference type="ChEBI" id="CHEBI:61560"/>
        <dbReference type="ChEBI" id="CHEBI:173112"/>
        <dbReference type="EC" id="2.7.7.7"/>
    </reaction>
</comment>
<dbReference type="FunCoup" id="B2A300">
    <property type="interactions" value="225"/>
</dbReference>
<dbReference type="PRINTS" id="PR00300">
    <property type="entry name" value="CLPPROTEASEA"/>
</dbReference>
<dbReference type="SMART" id="SM00382">
    <property type="entry name" value="AAA"/>
    <property type="match status" value="1"/>
</dbReference>
<dbReference type="InterPro" id="IPR001270">
    <property type="entry name" value="ClpA/B"/>
</dbReference>
<evidence type="ECO:0000256" key="8">
    <source>
        <dbReference type="ARBA" id="ARBA00022833"/>
    </source>
</evidence>
<dbReference type="InterPro" id="IPR008921">
    <property type="entry name" value="DNA_pol3_clamp-load_cplx_C"/>
</dbReference>
<dbReference type="Gene3D" id="1.20.272.10">
    <property type="match status" value="1"/>
</dbReference>
<comment type="similarity">
    <text evidence="1">Belongs to the DnaX/STICHEL family.</text>
</comment>
<evidence type="ECO:0000256" key="4">
    <source>
        <dbReference type="ARBA" id="ARBA00022695"/>
    </source>
</evidence>